<dbReference type="RefSeq" id="XP_045289079.1">
    <property type="nucleotide sequence ID" value="XM_045430936.1"/>
</dbReference>
<reference evidence="2" key="1">
    <citation type="submission" date="2009-02" db="EMBL/GenBank/DDBJ databases">
        <title>The Genome Sequence of Ajellomyces capsulatus strain G186AR.</title>
        <authorList>
            <consortium name="The Broad Institute Genome Sequencing Platform"/>
            <person name="Champion M."/>
            <person name="Cuomo C."/>
            <person name="Ma L.-J."/>
            <person name="Henn M.R."/>
            <person name="Sil A."/>
            <person name="Goldman B."/>
            <person name="Young S.K."/>
            <person name="Kodira C.D."/>
            <person name="Zeng Q."/>
            <person name="Koehrsen M."/>
            <person name="Alvarado L."/>
            <person name="Berlin A."/>
            <person name="Borenstein D."/>
            <person name="Chen Z."/>
            <person name="Engels R."/>
            <person name="Freedman E."/>
            <person name="Gellesch M."/>
            <person name="Goldberg J."/>
            <person name="Griggs A."/>
            <person name="Gujja S."/>
            <person name="Heiman D."/>
            <person name="Hepburn T."/>
            <person name="Howarth C."/>
            <person name="Jen D."/>
            <person name="Larson L."/>
            <person name="Lewis B."/>
            <person name="Mehta T."/>
            <person name="Park D."/>
            <person name="Pearson M."/>
            <person name="Roberts A."/>
            <person name="Saif S."/>
            <person name="Shea T."/>
            <person name="Shenoy N."/>
            <person name="Sisk P."/>
            <person name="Stolte C."/>
            <person name="Sykes S."/>
            <person name="Walk T."/>
            <person name="White J."/>
            <person name="Yandava C."/>
            <person name="Klein B."/>
            <person name="McEwen J.G."/>
            <person name="Puccia R."/>
            <person name="Goldman G.H."/>
            <person name="Felipe M.S."/>
            <person name="Nino-Vega G."/>
            <person name="San-Blas G."/>
            <person name="Taylor J."/>
            <person name="Mendoza L."/>
            <person name="Galagan J."/>
            <person name="Nusbaum C."/>
            <person name="Birren B."/>
        </authorList>
    </citation>
    <scope>NUCLEOTIDE SEQUENCE</scope>
    <source>
        <strain evidence="2">G186AR</strain>
    </source>
</reference>
<accession>C0NL57</accession>
<dbReference type="AlphaFoldDB" id="C0NL57"/>
<feature type="region of interest" description="Disordered" evidence="1">
    <location>
        <begin position="133"/>
        <end position="161"/>
    </location>
</feature>
<name>C0NL57_AJECG</name>
<evidence type="ECO:0000256" key="1">
    <source>
        <dbReference type="SAM" id="MobiDB-lite"/>
    </source>
</evidence>
<dbReference type="GeneID" id="69036903"/>
<organism evidence="2 3">
    <name type="scientific">Ajellomyces capsulatus (strain G186AR / H82 / ATCC MYA-2454 / RMSCC 2432)</name>
    <name type="common">Darling's disease fungus</name>
    <name type="synonym">Histoplasma capsulatum</name>
    <dbReference type="NCBI Taxonomy" id="447093"/>
    <lineage>
        <taxon>Eukaryota</taxon>
        <taxon>Fungi</taxon>
        <taxon>Dikarya</taxon>
        <taxon>Ascomycota</taxon>
        <taxon>Pezizomycotina</taxon>
        <taxon>Eurotiomycetes</taxon>
        <taxon>Eurotiomycetidae</taxon>
        <taxon>Onygenales</taxon>
        <taxon>Ajellomycetaceae</taxon>
        <taxon>Histoplasma</taxon>
    </lineage>
</organism>
<feature type="compositionally biased region" description="Low complexity" evidence="1">
    <location>
        <begin position="133"/>
        <end position="152"/>
    </location>
</feature>
<feature type="region of interest" description="Disordered" evidence="1">
    <location>
        <begin position="1"/>
        <end position="39"/>
    </location>
</feature>
<protein>
    <submittedName>
        <fullName evidence="2">Uncharacterized protein</fullName>
    </submittedName>
</protein>
<feature type="compositionally biased region" description="Polar residues" evidence="1">
    <location>
        <begin position="1"/>
        <end position="11"/>
    </location>
</feature>
<dbReference type="InParanoid" id="C0NL57"/>
<dbReference type="EMBL" id="GG663366">
    <property type="protein sequence ID" value="EEH08598.1"/>
    <property type="molecule type" value="Genomic_DNA"/>
</dbReference>
<dbReference type="VEuPathDB" id="FungiDB:I7I50_07658"/>
<keyword evidence="3" id="KW-1185">Reference proteome</keyword>
<dbReference type="HOGENOM" id="CLU_066244_0_0_1"/>
<proteinExistence type="predicted"/>
<evidence type="ECO:0000313" key="2">
    <source>
        <dbReference type="EMBL" id="EEH08598.1"/>
    </source>
</evidence>
<dbReference type="Proteomes" id="UP000001631">
    <property type="component" value="Unassembled WGS sequence"/>
</dbReference>
<sequence>MILTQSTTHWGSQPPQQPQQQEGLFPTYSPNSHHDQHQEQYQLGNQLCYYQNFQLEQQQQRQQEQEQQQFPYQSCPYQYQHHQPPNRLKSNRQGDPRARLALPRLDTSSPAVRPRTQTIKRPRYYANFQMSTPVTTSVSSTTSTPLSPSATSQVISKGPQRRASFSLFPEADSASTGSSNPRRPASSAAATALISAPCPSSSPGFVFPNPMKNQIDNVPCSTKAMKSRTLFGGVVSIVSSSRKERRLVKKQKSIPNLPDASPVVHPKKELKRSRSLFGLLWKLQIYQMNDDIDESVPFPDEVLNFTIEDSKVITSCVISISSRGSLFSSYNHVNTAICPGLTGVVYNETAALRPETSG</sequence>
<evidence type="ECO:0000313" key="3">
    <source>
        <dbReference type="Proteomes" id="UP000001631"/>
    </source>
</evidence>
<gene>
    <name evidence="2" type="ORF">HCBG_03887</name>
</gene>